<dbReference type="InterPro" id="IPR033469">
    <property type="entry name" value="CYTH-like_dom_sf"/>
</dbReference>
<proteinExistence type="predicted"/>
<feature type="domain" description="CYTH" evidence="1">
    <location>
        <begin position="2"/>
        <end position="167"/>
    </location>
</feature>
<dbReference type="EMBL" id="JAGQLK010000187">
    <property type="protein sequence ID" value="MCA9383952.1"/>
    <property type="molecule type" value="Genomic_DNA"/>
</dbReference>
<dbReference type="Pfam" id="PF01928">
    <property type="entry name" value="CYTH"/>
    <property type="match status" value="1"/>
</dbReference>
<name>A0A955RJM4_9BACT</name>
<reference evidence="2" key="1">
    <citation type="submission" date="2020-04" db="EMBL/GenBank/DDBJ databases">
        <authorList>
            <person name="Zhang T."/>
        </authorList>
    </citation>
    <scope>NUCLEOTIDE SEQUENCE</scope>
    <source>
        <strain evidence="2">HKST-UBA14</strain>
    </source>
</reference>
<reference evidence="2" key="2">
    <citation type="journal article" date="2021" name="Microbiome">
        <title>Successional dynamics and alternative stable states in a saline activated sludge microbial community over 9 years.</title>
        <authorList>
            <person name="Wang Y."/>
            <person name="Ye J."/>
            <person name="Ju F."/>
            <person name="Liu L."/>
            <person name="Boyd J.A."/>
            <person name="Deng Y."/>
            <person name="Parks D.H."/>
            <person name="Jiang X."/>
            <person name="Yin X."/>
            <person name="Woodcroft B.J."/>
            <person name="Tyson G.W."/>
            <person name="Hugenholtz P."/>
            <person name="Polz M.F."/>
            <person name="Zhang T."/>
        </authorList>
    </citation>
    <scope>NUCLEOTIDE SEQUENCE</scope>
    <source>
        <strain evidence="2">HKST-UBA14</strain>
    </source>
</reference>
<accession>A0A955RJM4</accession>
<sequence length="195" mass="22796">MGKEIEAKFINIDKPQIINKLEELGATKVFDERLLRRCVYNLPIEKFGAWARIRDEVDKVTMTYKRVLDQSLDGVEEIELVIDDFDNGRSFLKSIGLLEKAYQETKRIRYTLGSIEFDIDTWPALNPWIEIEAATSEDVQKYAELLGFNWEDAMFGSADFVYERVYKIDADWINNQCPVLKFDELPPELQESNLR</sequence>
<evidence type="ECO:0000313" key="2">
    <source>
        <dbReference type="EMBL" id="MCA9383952.1"/>
    </source>
</evidence>
<evidence type="ECO:0000313" key="3">
    <source>
        <dbReference type="Proteomes" id="UP000783287"/>
    </source>
</evidence>
<dbReference type="AlphaFoldDB" id="A0A955RJM4"/>
<dbReference type="InterPro" id="IPR023577">
    <property type="entry name" value="CYTH_domain"/>
</dbReference>
<organism evidence="2 3">
    <name type="scientific">Candidatus Dojkabacteria bacterium</name>
    <dbReference type="NCBI Taxonomy" id="2099670"/>
    <lineage>
        <taxon>Bacteria</taxon>
        <taxon>Candidatus Dojkabacteria</taxon>
    </lineage>
</organism>
<dbReference type="Gene3D" id="2.40.320.10">
    <property type="entry name" value="Hypothetical Protein Pfu-838710-001"/>
    <property type="match status" value="1"/>
</dbReference>
<protein>
    <submittedName>
        <fullName evidence="2">CYTH domain-containing protein</fullName>
    </submittedName>
</protein>
<comment type="caution">
    <text evidence="2">The sequence shown here is derived from an EMBL/GenBank/DDBJ whole genome shotgun (WGS) entry which is preliminary data.</text>
</comment>
<dbReference type="SUPFAM" id="SSF55154">
    <property type="entry name" value="CYTH-like phosphatases"/>
    <property type="match status" value="1"/>
</dbReference>
<dbReference type="Proteomes" id="UP000783287">
    <property type="component" value="Unassembled WGS sequence"/>
</dbReference>
<gene>
    <name evidence="2" type="ORF">KC909_06345</name>
</gene>
<dbReference type="PROSITE" id="PS51707">
    <property type="entry name" value="CYTH"/>
    <property type="match status" value="1"/>
</dbReference>
<evidence type="ECO:0000259" key="1">
    <source>
        <dbReference type="PROSITE" id="PS51707"/>
    </source>
</evidence>